<evidence type="ECO:0000313" key="1">
    <source>
        <dbReference type="EMBL" id="RZC79368.1"/>
    </source>
</evidence>
<accession>A0A4Y7L4L7</accession>
<dbReference type="Proteomes" id="UP000316621">
    <property type="component" value="Chromosome 9"/>
</dbReference>
<dbReference type="Gramene" id="RZC79368">
    <property type="protein sequence ID" value="RZC79368"/>
    <property type="gene ID" value="C5167_003669"/>
</dbReference>
<reference evidence="1 2" key="1">
    <citation type="journal article" date="2018" name="Science">
        <title>The opium poppy genome and morphinan production.</title>
        <authorList>
            <person name="Guo L."/>
            <person name="Winzer T."/>
            <person name="Yang X."/>
            <person name="Li Y."/>
            <person name="Ning Z."/>
            <person name="He Z."/>
            <person name="Teodor R."/>
            <person name="Lu Y."/>
            <person name="Bowser T.A."/>
            <person name="Graham I.A."/>
            <person name="Ye K."/>
        </authorList>
    </citation>
    <scope>NUCLEOTIDE SEQUENCE [LARGE SCALE GENOMIC DNA]</scope>
    <source>
        <strain evidence="2">cv. HN1</strain>
        <tissue evidence="1">Leaves</tissue>
    </source>
</reference>
<dbReference type="Gene3D" id="3.30.360.10">
    <property type="entry name" value="Dihydrodipicolinate Reductase, domain 2"/>
    <property type="match status" value="1"/>
</dbReference>
<dbReference type="STRING" id="3469.A0A4Y7L4L7"/>
<protein>
    <submittedName>
        <fullName evidence="1">Uncharacterized protein</fullName>
    </submittedName>
</protein>
<evidence type="ECO:0000313" key="2">
    <source>
        <dbReference type="Proteomes" id="UP000316621"/>
    </source>
</evidence>
<dbReference type="EMBL" id="CM010723">
    <property type="protein sequence ID" value="RZC79368.1"/>
    <property type="molecule type" value="Genomic_DNA"/>
</dbReference>
<dbReference type="AlphaFoldDB" id="A0A4Y7L4L7"/>
<sequence length="266" mass="30468">MSSQIHRGREGNRRVKLVVDLIKNKSISDEIRVEVPSVICPVIFLNSRSVHHREVSHYEDAKPWNEMCDLAFYCTTRNEIEKSDVVSLVTGSTMACTSQAVDHRSDSGFKLGSTEHTSEAIVKKYGAVRLTFEVEGLNVLRTTQQKKKTFDGPSCKDWRGGRDASFSIIPSSTAQLREKLVCIIWMRFCERKLHRQMPQRGRRYTRSIRNIQFCELPFIACVKIVGLQLMPTLDKHLNILSHQYVGMLVKDVYLDTFLKLCFSPAL</sequence>
<proteinExistence type="predicted"/>
<keyword evidence="2" id="KW-1185">Reference proteome</keyword>
<name>A0A4Y7L4L7_PAPSO</name>
<organism evidence="1 2">
    <name type="scientific">Papaver somniferum</name>
    <name type="common">Opium poppy</name>
    <dbReference type="NCBI Taxonomy" id="3469"/>
    <lineage>
        <taxon>Eukaryota</taxon>
        <taxon>Viridiplantae</taxon>
        <taxon>Streptophyta</taxon>
        <taxon>Embryophyta</taxon>
        <taxon>Tracheophyta</taxon>
        <taxon>Spermatophyta</taxon>
        <taxon>Magnoliopsida</taxon>
        <taxon>Ranunculales</taxon>
        <taxon>Papaveraceae</taxon>
        <taxon>Papaveroideae</taxon>
        <taxon>Papaver</taxon>
    </lineage>
</organism>
<gene>
    <name evidence="1" type="ORF">C5167_003669</name>
</gene>